<evidence type="ECO:0000313" key="4">
    <source>
        <dbReference type="Proteomes" id="UP000017836"/>
    </source>
</evidence>
<dbReference type="PANTHER" id="PTHR47747:SF2">
    <property type="entry name" value="RIBONUCLEASE P PROTEIN SUBUNIT P38-LIKE PROTEIN"/>
    <property type="match status" value="1"/>
</dbReference>
<gene>
    <name evidence="3" type="ORF">AMTR_s00021p00219530</name>
</gene>
<dbReference type="EMBL" id="KI392560">
    <property type="protein sequence ID" value="ERN14063.1"/>
    <property type="molecule type" value="Genomic_DNA"/>
</dbReference>
<sequence length="942" mass="109748">MAMEEKEARYLSLIPDKVDCVYPMYFGVSCAFVGLHLLTTEKKRELRGKMFNDWSKIMEGMLRGSTQLLGLLVWKIQREGKFSDISELQIEIKKAKAEVAEMKRRRAEDAKANEKVAAIFATQEQSWFSERKILRQHLQASLKALHALRTKVCTDCQKKEVTISNLNQVVREKDHLIESKLKALEEEENKTENLEERLQKAERETEELREKLSREAQDHSSELWEHKTAFAELVSNQRQLEAEMVCALRQVESTKEEFDAIFEQKEESIAMVQKLSEEILRMQKEADQKDKVVSAMLRKSKLDTGEKQKLLKDLKILKAKRKQAELETERWRDLYESKVRPIPKSGKNLRSDSVNRADLRLELPLEKKTPQKWRNRTELEMADERIETRPHTLLLEYLEMEHGGENDCLLPKKMDIAASGSFIENSAGDNEILITTSVRQLEDWIQSETEKFTALLEQRHSTELDAFVEQMRFKDEKLETFRWQMLSMELESKRFQSRIEELEENLSQFREEDLRLRSLLVEKEKGIDTLKERFGLHVRHCRNNCTPDEVNSPLLPMAMLSEVKAMKRKLREKEQEHKTTLVNVSHEVGSEVPERESRFTVMGKMMVRKNLNERECSEPELQKRESRLAILGARLIQKNSNEKECKDRGVVVAVVEDASKAKLATWSRAMMEIRGESPKEEDNIEDQFQGMGMTTKETEWKKEADIDENEKKVCQDKADVSSKYDPLENWLLRKDAARKVDVHALGVSYKIKRLKQHLLMLEKLMETDASKKPGGRDEVIYVLENCEKRKIDQQGDIKGLISIISLLNKQVRRYQTLEEKTEDLCKRMSMNDKEESASDSSYGRTREQTEALEQFLEEIFQLQRYMVATGQKLVQIQSEITFNLVGSADKVEEPIGIDMRQFADNVRSLFRDVQRGLEVRIARIIGDLEGTLAREGILHLRN</sequence>
<keyword evidence="2" id="KW-0812">Transmembrane</keyword>
<dbReference type="STRING" id="13333.W1Q014"/>
<protein>
    <submittedName>
        <fullName evidence="3">Uncharacterized protein</fullName>
    </submittedName>
</protein>
<reference evidence="4" key="1">
    <citation type="journal article" date="2013" name="Science">
        <title>The Amborella genome and the evolution of flowering plants.</title>
        <authorList>
            <consortium name="Amborella Genome Project"/>
        </authorList>
    </citation>
    <scope>NUCLEOTIDE SEQUENCE [LARGE SCALE GENOMIC DNA]</scope>
</reference>
<dbReference type="OrthoDB" id="1735671at2759"/>
<feature type="coiled-coil region" evidence="1">
    <location>
        <begin position="485"/>
        <end position="519"/>
    </location>
</feature>
<accession>W1Q014</accession>
<feature type="coiled-coil region" evidence="1">
    <location>
        <begin position="177"/>
        <end position="334"/>
    </location>
</feature>
<dbReference type="AlphaFoldDB" id="W1Q014"/>
<dbReference type="KEGG" id="atr:18442312"/>
<evidence type="ECO:0000256" key="2">
    <source>
        <dbReference type="SAM" id="Phobius"/>
    </source>
</evidence>
<keyword evidence="4" id="KW-1185">Reference proteome</keyword>
<organism evidence="3 4">
    <name type="scientific">Amborella trichopoda</name>
    <dbReference type="NCBI Taxonomy" id="13333"/>
    <lineage>
        <taxon>Eukaryota</taxon>
        <taxon>Viridiplantae</taxon>
        <taxon>Streptophyta</taxon>
        <taxon>Embryophyta</taxon>
        <taxon>Tracheophyta</taxon>
        <taxon>Spermatophyta</taxon>
        <taxon>Magnoliopsida</taxon>
        <taxon>Amborellales</taxon>
        <taxon>Amborellaceae</taxon>
        <taxon>Amborella</taxon>
    </lineage>
</organism>
<dbReference type="PANTHER" id="PTHR47747">
    <property type="entry name" value="RIBONUCLEASE P PROTEIN SUBUNIT P38-LIKE PROTEIN"/>
    <property type="match status" value="1"/>
</dbReference>
<feature type="coiled-coil region" evidence="1">
    <location>
        <begin position="85"/>
        <end position="112"/>
    </location>
</feature>
<dbReference type="Proteomes" id="UP000017836">
    <property type="component" value="Unassembled WGS sequence"/>
</dbReference>
<dbReference type="PROSITE" id="PS51257">
    <property type="entry name" value="PROKAR_LIPOPROTEIN"/>
    <property type="match status" value="1"/>
</dbReference>
<keyword evidence="2" id="KW-1133">Transmembrane helix</keyword>
<name>W1Q014_AMBTC</name>
<evidence type="ECO:0000256" key="1">
    <source>
        <dbReference type="SAM" id="Coils"/>
    </source>
</evidence>
<dbReference type="eggNOG" id="ENOG502QTAA">
    <property type="taxonomic scope" value="Eukaryota"/>
</dbReference>
<evidence type="ECO:0000313" key="3">
    <source>
        <dbReference type="EMBL" id="ERN14063.1"/>
    </source>
</evidence>
<feature type="transmembrane region" description="Helical" evidence="2">
    <location>
        <begin position="20"/>
        <end position="39"/>
    </location>
</feature>
<dbReference type="Gramene" id="ERN14063">
    <property type="protein sequence ID" value="ERN14063"/>
    <property type="gene ID" value="AMTR_s00021p00219530"/>
</dbReference>
<keyword evidence="1" id="KW-0175">Coiled coil</keyword>
<dbReference type="OMA" id="CIRVIGK"/>
<keyword evidence="2" id="KW-0472">Membrane</keyword>
<dbReference type="HOGENOM" id="CLU_020948_0_0_1"/>
<proteinExistence type="predicted"/>